<gene>
    <name evidence="1" type="ORF">ACFQL7_18040</name>
</gene>
<name>A0ABD5YQ96_9EURY</name>
<keyword evidence="2" id="KW-1185">Reference proteome</keyword>
<evidence type="ECO:0000313" key="2">
    <source>
        <dbReference type="Proteomes" id="UP001596417"/>
    </source>
</evidence>
<dbReference type="EMBL" id="JBHTAX010000001">
    <property type="protein sequence ID" value="MFC7191514.1"/>
    <property type="molecule type" value="Genomic_DNA"/>
</dbReference>
<comment type="caution">
    <text evidence="1">The sequence shown here is derived from an EMBL/GenBank/DDBJ whole genome shotgun (WGS) entry which is preliminary data.</text>
</comment>
<dbReference type="AlphaFoldDB" id="A0ABD5YQ96"/>
<dbReference type="InterPro" id="IPR055533">
    <property type="entry name" value="DUF7109"/>
</dbReference>
<reference evidence="1 2" key="1">
    <citation type="journal article" date="2019" name="Int. J. Syst. Evol. Microbiol.">
        <title>The Global Catalogue of Microorganisms (GCM) 10K type strain sequencing project: providing services to taxonomists for standard genome sequencing and annotation.</title>
        <authorList>
            <consortium name="The Broad Institute Genomics Platform"/>
            <consortium name="The Broad Institute Genome Sequencing Center for Infectious Disease"/>
            <person name="Wu L."/>
            <person name="Ma J."/>
        </authorList>
    </citation>
    <scope>NUCLEOTIDE SEQUENCE [LARGE SCALE GENOMIC DNA]</scope>
    <source>
        <strain evidence="1 2">RDMS1</strain>
    </source>
</reference>
<evidence type="ECO:0000313" key="1">
    <source>
        <dbReference type="EMBL" id="MFC7191514.1"/>
    </source>
</evidence>
<dbReference type="Proteomes" id="UP001596417">
    <property type="component" value="Unassembled WGS sequence"/>
</dbReference>
<proteinExistence type="predicted"/>
<sequence length="144" mass="15860">MDLSPDELAGVVDLFGALTRPELKTALVELAFKQSEDPPDESLIDTAIESYHLVKSEDALTVGPTAFPVIPDGGTDLPHIMDIESRKVDRDRLGRAVEERFRTEAARAVATEDEEAINRLIDVSYDLETWGPVELANARELLAD</sequence>
<dbReference type="GeneID" id="76201249"/>
<dbReference type="Pfam" id="PF23421">
    <property type="entry name" value="DUF7109"/>
    <property type="match status" value="1"/>
</dbReference>
<protein>
    <submittedName>
        <fullName evidence="1">Uncharacterized protein</fullName>
    </submittedName>
</protein>
<accession>A0ABD5YQ96</accession>
<organism evidence="1 2">
    <name type="scientific">Halocatena marina</name>
    <dbReference type="NCBI Taxonomy" id="2934937"/>
    <lineage>
        <taxon>Archaea</taxon>
        <taxon>Methanobacteriati</taxon>
        <taxon>Methanobacteriota</taxon>
        <taxon>Stenosarchaea group</taxon>
        <taxon>Halobacteria</taxon>
        <taxon>Halobacteriales</taxon>
        <taxon>Natronomonadaceae</taxon>
        <taxon>Halocatena</taxon>
    </lineage>
</organism>
<dbReference type="RefSeq" id="WP_248909804.1">
    <property type="nucleotide sequence ID" value="NZ_CP109979.1"/>
</dbReference>